<sequence length="197" mass="21207">MQKGGVSRRDAKLNIQLVLSTIRSSPGRSEGLVVEPLPHLRLGVVQLILLALLTGYTTNGSSHDHYIPRPPQTPHYGMGSPKALGAQHVEVRQADLGRDQGASAAETIPEPGVAAAMGPRIGGLRLKGFLLEPKAQTPHRPNALGNFTFCKRTGESSSVYGFRHSTFPYGKAMVGQWSKASEPEDAGFNPNHQRIGR</sequence>
<dbReference type="AlphaFoldDB" id="A0A4C1XR69"/>
<name>A0A4C1XR69_EUMVA</name>
<accession>A0A4C1XR69</accession>
<keyword evidence="2" id="KW-1185">Reference proteome</keyword>
<organism evidence="1 2">
    <name type="scientific">Eumeta variegata</name>
    <name type="common">Bagworm moth</name>
    <name type="synonym">Eumeta japonica</name>
    <dbReference type="NCBI Taxonomy" id="151549"/>
    <lineage>
        <taxon>Eukaryota</taxon>
        <taxon>Metazoa</taxon>
        <taxon>Ecdysozoa</taxon>
        <taxon>Arthropoda</taxon>
        <taxon>Hexapoda</taxon>
        <taxon>Insecta</taxon>
        <taxon>Pterygota</taxon>
        <taxon>Neoptera</taxon>
        <taxon>Endopterygota</taxon>
        <taxon>Lepidoptera</taxon>
        <taxon>Glossata</taxon>
        <taxon>Ditrysia</taxon>
        <taxon>Tineoidea</taxon>
        <taxon>Psychidae</taxon>
        <taxon>Oiketicinae</taxon>
        <taxon>Eumeta</taxon>
    </lineage>
</organism>
<evidence type="ECO:0000313" key="1">
    <source>
        <dbReference type="EMBL" id="GBP66008.1"/>
    </source>
</evidence>
<dbReference type="Proteomes" id="UP000299102">
    <property type="component" value="Unassembled WGS sequence"/>
</dbReference>
<proteinExistence type="predicted"/>
<gene>
    <name evidence="1" type="ORF">EVAR_47508_1</name>
</gene>
<evidence type="ECO:0000313" key="2">
    <source>
        <dbReference type="Proteomes" id="UP000299102"/>
    </source>
</evidence>
<reference evidence="1 2" key="1">
    <citation type="journal article" date="2019" name="Commun. Biol.">
        <title>The bagworm genome reveals a unique fibroin gene that provides high tensile strength.</title>
        <authorList>
            <person name="Kono N."/>
            <person name="Nakamura H."/>
            <person name="Ohtoshi R."/>
            <person name="Tomita M."/>
            <person name="Numata K."/>
            <person name="Arakawa K."/>
        </authorList>
    </citation>
    <scope>NUCLEOTIDE SEQUENCE [LARGE SCALE GENOMIC DNA]</scope>
</reference>
<comment type="caution">
    <text evidence="1">The sequence shown here is derived from an EMBL/GenBank/DDBJ whole genome shotgun (WGS) entry which is preliminary data.</text>
</comment>
<dbReference type="EMBL" id="BGZK01000945">
    <property type="protein sequence ID" value="GBP66008.1"/>
    <property type="molecule type" value="Genomic_DNA"/>
</dbReference>
<protein>
    <submittedName>
        <fullName evidence="1">Uncharacterized protein</fullName>
    </submittedName>
</protein>